<keyword evidence="6 8" id="KW-0733">Signal recognition particle</keyword>
<dbReference type="GO" id="GO:0006614">
    <property type="term" value="P:SRP-dependent cotranslational protein targeting to membrane"/>
    <property type="evidence" value="ECO:0007669"/>
    <property type="project" value="UniProtKB-UniRule"/>
</dbReference>
<dbReference type="GO" id="GO:0030942">
    <property type="term" value="F:endoplasmic reticulum signal peptide binding"/>
    <property type="evidence" value="ECO:0007669"/>
    <property type="project" value="UniProtKB-UniRule"/>
</dbReference>
<proteinExistence type="inferred from homology"/>
<comment type="subunit">
    <text evidence="8">Heterodimer with SRP9; binds RNA as heterodimer. Component of a signal recognition particle (SRP) complex that consists of a 7SL RNA molecule of 300 nucleotides and six protein subunits: SRP72, SRP68, SRP54, SRP19, SRP14 and SRP9.</text>
</comment>
<evidence type="ECO:0000256" key="5">
    <source>
        <dbReference type="ARBA" id="ARBA00022884"/>
    </source>
</evidence>
<feature type="region of interest" description="Disordered" evidence="9">
    <location>
        <begin position="94"/>
        <end position="116"/>
    </location>
</feature>
<dbReference type="STRING" id="2018661.A0A2A2KDF8"/>
<evidence type="ECO:0000256" key="9">
    <source>
        <dbReference type="SAM" id="MobiDB-lite"/>
    </source>
</evidence>
<dbReference type="OrthoDB" id="19209at2759"/>
<evidence type="ECO:0000313" key="11">
    <source>
        <dbReference type="Proteomes" id="UP000218231"/>
    </source>
</evidence>
<dbReference type="AlphaFoldDB" id="A0A2A2KDF8"/>
<reference evidence="10 11" key="1">
    <citation type="journal article" date="2017" name="Curr. Biol.">
        <title>Genome architecture and evolution of a unichromosomal asexual nematode.</title>
        <authorList>
            <person name="Fradin H."/>
            <person name="Zegar C."/>
            <person name="Gutwein M."/>
            <person name="Lucas J."/>
            <person name="Kovtun M."/>
            <person name="Corcoran D."/>
            <person name="Baugh L.R."/>
            <person name="Kiontke K."/>
            <person name="Gunsalus K."/>
            <person name="Fitch D.H."/>
            <person name="Piano F."/>
        </authorList>
    </citation>
    <scope>NUCLEOTIDE SEQUENCE [LARGE SCALE GENOMIC DNA]</scope>
    <source>
        <strain evidence="10">PF1309</strain>
    </source>
</reference>
<evidence type="ECO:0000256" key="1">
    <source>
        <dbReference type="ARBA" id="ARBA00004496"/>
    </source>
</evidence>
<feature type="compositionally biased region" description="Basic and acidic residues" evidence="9">
    <location>
        <begin position="94"/>
        <end position="104"/>
    </location>
</feature>
<organism evidence="10 11">
    <name type="scientific">Diploscapter pachys</name>
    <dbReference type="NCBI Taxonomy" id="2018661"/>
    <lineage>
        <taxon>Eukaryota</taxon>
        <taxon>Metazoa</taxon>
        <taxon>Ecdysozoa</taxon>
        <taxon>Nematoda</taxon>
        <taxon>Chromadorea</taxon>
        <taxon>Rhabditida</taxon>
        <taxon>Rhabditina</taxon>
        <taxon>Rhabditomorpha</taxon>
        <taxon>Rhabditoidea</taxon>
        <taxon>Rhabditidae</taxon>
        <taxon>Diploscapter</taxon>
    </lineage>
</organism>
<comment type="subcellular location">
    <subcellularLocation>
        <location evidence="1 8">Cytoplasm</location>
    </subcellularLocation>
</comment>
<evidence type="ECO:0000256" key="7">
    <source>
        <dbReference type="ARBA" id="ARBA00023274"/>
    </source>
</evidence>
<dbReference type="Pfam" id="PF02290">
    <property type="entry name" value="SRP14"/>
    <property type="match status" value="1"/>
</dbReference>
<keyword evidence="7 8" id="KW-0687">Ribonucleoprotein</keyword>
<comment type="caution">
    <text evidence="10">The sequence shown here is derived from an EMBL/GenBank/DDBJ whole genome shotgun (WGS) entry which is preliminary data.</text>
</comment>
<dbReference type="InterPro" id="IPR003210">
    <property type="entry name" value="Signal_recog_particle_SRP14"/>
</dbReference>
<dbReference type="Proteomes" id="UP000218231">
    <property type="component" value="Unassembled WGS sequence"/>
</dbReference>
<dbReference type="GO" id="GO:0008312">
    <property type="term" value="F:7S RNA binding"/>
    <property type="evidence" value="ECO:0007669"/>
    <property type="project" value="UniProtKB-UniRule"/>
</dbReference>
<evidence type="ECO:0000256" key="8">
    <source>
        <dbReference type="RuleBase" id="RU368100"/>
    </source>
</evidence>
<name>A0A2A2KDF8_9BILA</name>
<protein>
    <recommendedName>
        <fullName evidence="3 8">Signal recognition particle 14 kDa protein</fullName>
        <shortName evidence="8">SRP14</shortName>
    </recommendedName>
</protein>
<dbReference type="InterPro" id="IPR009018">
    <property type="entry name" value="Signal_recog_particle_SRP9/14"/>
</dbReference>
<feature type="region of interest" description="Disordered" evidence="9">
    <location>
        <begin position="26"/>
        <end position="49"/>
    </location>
</feature>
<dbReference type="SUPFAM" id="SSF54762">
    <property type="entry name" value="Signal recognition particle alu RNA binding heterodimer, SRP9/14"/>
    <property type="match status" value="1"/>
</dbReference>
<evidence type="ECO:0000256" key="6">
    <source>
        <dbReference type="ARBA" id="ARBA00023135"/>
    </source>
</evidence>
<evidence type="ECO:0000256" key="2">
    <source>
        <dbReference type="ARBA" id="ARBA00010349"/>
    </source>
</evidence>
<dbReference type="GO" id="GO:0005786">
    <property type="term" value="C:signal recognition particle, endoplasmic reticulum targeting"/>
    <property type="evidence" value="ECO:0007669"/>
    <property type="project" value="UniProtKB-UniRule"/>
</dbReference>
<dbReference type="EMBL" id="LIAE01008888">
    <property type="protein sequence ID" value="PAV71957.1"/>
    <property type="molecule type" value="Genomic_DNA"/>
</dbReference>
<comment type="function">
    <text evidence="8">Component of the signal recognition particle (SRP) complex, a ribonucleoprotein complex that mediates the cotranslational targeting of secretory and membrane proteins to the endoplasmic reticulum (ER). SRP9 together with SRP14 and the Alu portion of the SRP RNA, constitutes the elongation arrest domain of SRP. The complex of SRP9 and SRP14 is required for SRP RNA binding.</text>
</comment>
<evidence type="ECO:0000313" key="10">
    <source>
        <dbReference type="EMBL" id="PAV71957.1"/>
    </source>
</evidence>
<dbReference type="Gene3D" id="3.30.720.10">
    <property type="entry name" value="Signal recognition particle alu RNA binding heterodimer, srp9/1"/>
    <property type="match status" value="1"/>
</dbReference>
<gene>
    <name evidence="10" type="ORF">WR25_16660</name>
</gene>
<keyword evidence="4 8" id="KW-0963">Cytoplasm</keyword>
<evidence type="ECO:0000256" key="4">
    <source>
        <dbReference type="ARBA" id="ARBA00022490"/>
    </source>
</evidence>
<dbReference type="PANTHER" id="PTHR12013">
    <property type="entry name" value="SIGNAL RECOGNITION PARTICLE 14 KD PROTEIN"/>
    <property type="match status" value="1"/>
</dbReference>
<sequence>MGLISNEQFLGELAAFYIKSREGGSRNVSVTMKPHDGKSKAQPRGTEFSTSSAQCLFRAKFGNKKISTAVHPKDVNKFVISYSALLRANMDNLEKQKKSDEKKEAKKKAKTALVKS</sequence>
<accession>A0A2A2KDF8</accession>
<keyword evidence="5 8" id="KW-0694">RNA-binding</keyword>
<keyword evidence="11" id="KW-1185">Reference proteome</keyword>
<evidence type="ECO:0000256" key="3">
    <source>
        <dbReference type="ARBA" id="ARBA00017926"/>
    </source>
</evidence>
<comment type="similarity">
    <text evidence="2 8">Belongs to the SRP14 family.</text>
</comment>